<keyword evidence="2" id="KW-1185">Reference proteome</keyword>
<proteinExistence type="predicted"/>
<sequence length="191" mass="20217">MTADSAFNVTSVGKRVSVPSSGFVSRKFGVEVYHADLDIYRLFTECRVGGVNLNLPATGMSTIEIPMMGRDMETASGGSAPFFSSPTAETTTGLLAAVNGLLRVGGVNQGVITGAQVNLDLSPSADPVVGQDFVPEIFLGRASVSGQLTAFLEDLTLVNYFKNETEVEVLLYLLTSSAAASDFMTIYMPKI</sequence>
<dbReference type="InParanoid" id="L8FRL0"/>
<dbReference type="InterPro" id="IPR044000">
    <property type="entry name" value="Phage_tube_2"/>
</dbReference>
<dbReference type="Proteomes" id="UP000011064">
    <property type="component" value="Unassembled WGS sequence"/>
</dbReference>
<organism evidence="1 2">
    <name type="scientific">Pseudogymnoascus destructans (strain ATCC MYA-4855 / 20631-21)</name>
    <name type="common">Bat white-nose syndrome fungus</name>
    <name type="synonym">Geomyces destructans</name>
    <dbReference type="NCBI Taxonomy" id="658429"/>
    <lineage>
        <taxon>Eukaryota</taxon>
        <taxon>Fungi</taxon>
        <taxon>Dikarya</taxon>
        <taxon>Ascomycota</taxon>
        <taxon>Pezizomycotina</taxon>
        <taxon>Leotiomycetes</taxon>
        <taxon>Thelebolales</taxon>
        <taxon>Thelebolaceae</taxon>
        <taxon>Pseudogymnoascus</taxon>
    </lineage>
</organism>
<gene>
    <name evidence="1" type="ORF">GMDG_08875</name>
</gene>
<dbReference type="EMBL" id="GL574521">
    <property type="protein sequence ID" value="ELR03083.1"/>
    <property type="molecule type" value="Genomic_DNA"/>
</dbReference>
<protein>
    <submittedName>
        <fullName evidence="1">Uncharacterized protein</fullName>
    </submittedName>
</protein>
<reference evidence="2" key="1">
    <citation type="submission" date="2010-09" db="EMBL/GenBank/DDBJ databases">
        <title>The genome sequence of Geomyces destructans 20631-21.</title>
        <authorList>
            <consortium name="The Broad Institute Genome Sequencing Platform"/>
            <person name="Cuomo C.A."/>
            <person name="Blehert D.S."/>
            <person name="Lorch J.M."/>
            <person name="Young S.K."/>
            <person name="Zeng Q."/>
            <person name="Gargeya S."/>
            <person name="Fitzgerald M."/>
            <person name="Haas B."/>
            <person name="Abouelleil A."/>
            <person name="Alvarado L."/>
            <person name="Arachchi H.M."/>
            <person name="Berlin A."/>
            <person name="Brown A."/>
            <person name="Chapman S.B."/>
            <person name="Chen Z."/>
            <person name="Dunbar C."/>
            <person name="Freedman E."/>
            <person name="Gearin G."/>
            <person name="Gellesch M."/>
            <person name="Goldberg J."/>
            <person name="Griggs A."/>
            <person name="Gujja S."/>
            <person name="Heiman D."/>
            <person name="Howarth C."/>
            <person name="Larson L."/>
            <person name="Lui A."/>
            <person name="MacDonald P.J.P."/>
            <person name="Montmayeur A."/>
            <person name="Murphy C."/>
            <person name="Neiman D."/>
            <person name="Pearson M."/>
            <person name="Priest M."/>
            <person name="Roberts A."/>
            <person name="Saif S."/>
            <person name="Shea T."/>
            <person name="Shenoy N."/>
            <person name="Sisk P."/>
            <person name="Stolte C."/>
            <person name="Sykes S."/>
            <person name="Wortman J."/>
            <person name="Nusbaum C."/>
            <person name="Birren B."/>
        </authorList>
    </citation>
    <scope>NUCLEOTIDE SEQUENCE [LARGE SCALE GENOMIC DNA]</scope>
    <source>
        <strain evidence="2">ATCC MYA-4855 / 20631-21</strain>
    </source>
</reference>
<evidence type="ECO:0000313" key="1">
    <source>
        <dbReference type="EMBL" id="ELR03083.1"/>
    </source>
</evidence>
<name>L8FRL0_PSED2</name>
<evidence type="ECO:0000313" key="2">
    <source>
        <dbReference type="Proteomes" id="UP000011064"/>
    </source>
</evidence>
<accession>L8FRL0</accession>
<dbReference type="AlphaFoldDB" id="L8FRL0"/>
<dbReference type="Pfam" id="PF18906">
    <property type="entry name" value="Phage_tube_2"/>
    <property type="match status" value="1"/>
</dbReference>
<feature type="non-terminal residue" evidence="1">
    <location>
        <position position="191"/>
    </location>
</feature>
<dbReference type="VEuPathDB" id="FungiDB:GMDG_08875"/>
<dbReference type="HOGENOM" id="CLU_1424696_0_0_1"/>